<protein>
    <recommendedName>
        <fullName evidence="3">Filamentation induced by cAMP protein Fic</fullName>
    </recommendedName>
</protein>
<proteinExistence type="predicted"/>
<dbReference type="EMBL" id="JADKGY010000022">
    <property type="protein sequence ID" value="MBK9983677.1"/>
    <property type="molecule type" value="Genomic_DNA"/>
</dbReference>
<name>A0A9D7SXD5_9BACT</name>
<accession>A0A9D7SXD5</accession>
<evidence type="ECO:0000313" key="2">
    <source>
        <dbReference type="Proteomes" id="UP000808337"/>
    </source>
</evidence>
<dbReference type="Proteomes" id="UP000808337">
    <property type="component" value="Unassembled WGS sequence"/>
</dbReference>
<sequence length="104" mass="11750">MDWALSATDETLANVMRKARFWEKHKHTSLNERQKLMIHKLLNGFMGKLTSSKWALMTKSSSDTAVREINDLVKKGILVKDDSGGRNTSYSISQATGKFLRFGS</sequence>
<reference evidence="1 2" key="1">
    <citation type="submission" date="2020-10" db="EMBL/GenBank/DDBJ databases">
        <title>Connecting structure to function with the recovery of over 1000 high-quality activated sludge metagenome-assembled genomes encoding full-length rRNA genes using long-read sequencing.</title>
        <authorList>
            <person name="Singleton C.M."/>
            <person name="Petriglieri F."/>
            <person name="Kristensen J.M."/>
            <person name="Kirkegaard R.H."/>
            <person name="Michaelsen T.Y."/>
            <person name="Andersen M.H."/>
            <person name="Karst S.M."/>
            <person name="Dueholm M.S."/>
            <person name="Nielsen P.H."/>
            <person name="Albertsen M."/>
        </authorList>
    </citation>
    <scope>NUCLEOTIDE SEQUENCE [LARGE SCALE GENOMIC DNA]</scope>
    <source>
        <strain evidence="1">Ribe_18-Q3-R11-54_MAXAC.273</strain>
    </source>
</reference>
<evidence type="ECO:0000313" key="1">
    <source>
        <dbReference type="EMBL" id="MBK9983677.1"/>
    </source>
</evidence>
<organism evidence="1 2">
    <name type="scientific">Candidatus Opimibacter skivensis</name>
    <dbReference type="NCBI Taxonomy" id="2982028"/>
    <lineage>
        <taxon>Bacteria</taxon>
        <taxon>Pseudomonadati</taxon>
        <taxon>Bacteroidota</taxon>
        <taxon>Saprospiria</taxon>
        <taxon>Saprospirales</taxon>
        <taxon>Saprospiraceae</taxon>
        <taxon>Candidatus Opimibacter</taxon>
    </lineage>
</organism>
<evidence type="ECO:0008006" key="3">
    <source>
        <dbReference type="Google" id="ProtNLM"/>
    </source>
</evidence>
<comment type="caution">
    <text evidence="1">The sequence shown here is derived from an EMBL/GenBank/DDBJ whole genome shotgun (WGS) entry which is preliminary data.</text>
</comment>
<gene>
    <name evidence="1" type="ORF">IPP15_15080</name>
</gene>
<dbReference type="AlphaFoldDB" id="A0A9D7SXD5"/>